<feature type="domain" description="Protein kinase" evidence="1">
    <location>
        <begin position="15"/>
        <end position="284"/>
    </location>
</feature>
<name>A0A370K8E9_9GAMM</name>
<keyword evidence="2" id="KW-0418">Kinase</keyword>
<dbReference type="CDD" id="cd14014">
    <property type="entry name" value="STKc_PknB_like"/>
    <property type="match status" value="1"/>
</dbReference>
<accession>A0A370K8E9</accession>
<dbReference type="InterPro" id="IPR008271">
    <property type="entry name" value="Ser/Thr_kinase_AS"/>
</dbReference>
<dbReference type="OrthoDB" id="9801841at2"/>
<dbReference type="InterPro" id="IPR011009">
    <property type="entry name" value="Kinase-like_dom_sf"/>
</dbReference>
<dbReference type="SMART" id="SM00220">
    <property type="entry name" value="S_TKc"/>
    <property type="match status" value="1"/>
</dbReference>
<evidence type="ECO:0000259" key="1">
    <source>
        <dbReference type="PROSITE" id="PS50011"/>
    </source>
</evidence>
<dbReference type="Proteomes" id="UP000254711">
    <property type="component" value="Unassembled WGS sequence"/>
</dbReference>
<dbReference type="Gene3D" id="1.10.510.10">
    <property type="entry name" value="Transferase(Phosphotransferase) domain 1"/>
    <property type="match status" value="1"/>
</dbReference>
<organism evidence="2 3">
    <name type="scientific">Dyella solisilvae</name>
    <dbReference type="NCBI Taxonomy" id="1920168"/>
    <lineage>
        <taxon>Bacteria</taxon>
        <taxon>Pseudomonadati</taxon>
        <taxon>Pseudomonadota</taxon>
        <taxon>Gammaproteobacteria</taxon>
        <taxon>Lysobacterales</taxon>
        <taxon>Rhodanobacteraceae</taxon>
        <taxon>Dyella</taxon>
    </lineage>
</organism>
<protein>
    <submittedName>
        <fullName evidence="2">Serine/threonine protein kinase</fullName>
    </submittedName>
</protein>
<dbReference type="GO" id="GO:0005524">
    <property type="term" value="F:ATP binding"/>
    <property type="evidence" value="ECO:0007669"/>
    <property type="project" value="InterPro"/>
</dbReference>
<sequence>MNDMLPARVQLDGFFYHVTGSHKGGFGRVWLLDRPSNAITGSVYQERLAVKTFEGQDQALVVSELTNWIMLHHPSILPLQKIARLNYRIAAVMERRQGSLQDILDERTLTWSETRTVLIQTCEALHYAQAKHQLAHLDIKPGNIVVDGSPQRIQVADWGISRLVHKGQIDRPNGYTPGFLPPERLKDKPYSGTSSDIFAVGIMAIVCLCGIPPYVYLDQGKWGPFAVQITMQLHNGLYVKRAQEMLQSFAAPISKLVLSCIHPDPSKRYSDYEVLLRDLRGIPS</sequence>
<dbReference type="PANTHER" id="PTHR24361">
    <property type="entry name" value="MITOGEN-ACTIVATED KINASE KINASE KINASE"/>
    <property type="match status" value="1"/>
</dbReference>
<dbReference type="Pfam" id="PF00069">
    <property type="entry name" value="Pkinase"/>
    <property type="match status" value="1"/>
</dbReference>
<gene>
    <name evidence="2" type="ORF">DVT68_10580</name>
</gene>
<keyword evidence="3" id="KW-1185">Reference proteome</keyword>
<keyword evidence="2" id="KW-0723">Serine/threonine-protein kinase</keyword>
<dbReference type="GO" id="GO:0004674">
    <property type="term" value="F:protein serine/threonine kinase activity"/>
    <property type="evidence" value="ECO:0007669"/>
    <property type="project" value="UniProtKB-KW"/>
</dbReference>
<reference evidence="2 3" key="1">
    <citation type="submission" date="2018-07" db="EMBL/GenBank/DDBJ databases">
        <title>Dyella solisilvae sp. nov., isolated from the pine and broad-leaved mixed forest soil.</title>
        <authorList>
            <person name="Gao Z."/>
            <person name="Qiu L."/>
        </authorList>
    </citation>
    <scope>NUCLEOTIDE SEQUENCE [LARGE SCALE GENOMIC DNA]</scope>
    <source>
        <strain evidence="2 3">DHG54</strain>
    </source>
</reference>
<dbReference type="SUPFAM" id="SSF56112">
    <property type="entry name" value="Protein kinase-like (PK-like)"/>
    <property type="match status" value="1"/>
</dbReference>
<comment type="caution">
    <text evidence="2">The sequence shown here is derived from an EMBL/GenBank/DDBJ whole genome shotgun (WGS) entry which is preliminary data.</text>
</comment>
<dbReference type="AlphaFoldDB" id="A0A370K8E9"/>
<evidence type="ECO:0000313" key="2">
    <source>
        <dbReference type="EMBL" id="RDI98932.1"/>
    </source>
</evidence>
<dbReference type="RefSeq" id="WP_114825019.1">
    <property type="nucleotide sequence ID" value="NZ_QQSY01000002.1"/>
</dbReference>
<dbReference type="PROSITE" id="PS50011">
    <property type="entry name" value="PROTEIN_KINASE_DOM"/>
    <property type="match status" value="1"/>
</dbReference>
<evidence type="ECO:0000313" key="3">
    <source>
        <dbReference type="Proteomes" id="UP000254711"/>
    </source>
</evidence>
<dbReference type="InterPro" id="IPR000719">
    <property type="entry name" value="Prot_kinase_dom"/>
</dbReference>
<keyword evidence="2" id="KW-0808">Transferase</keyword>
<dbReference type="InterPro" id="IPR053235">
    <property type="entry name" value="Ser_Thr_kinase"/>
</dbReference>
<proteinExistence type="predicted"/>
<dbReference type="GO" id="GO:0005737">
    <property type="term" value="C:cytoplasm"/>
    <property type="evidence" value="ECO:0007669"/>
    <property type="project" value="TreeGrafter"/>
</dbReference>
<dbReference type="EMBL" id="QQSY01000002">
    <property type="protein sequence ID" value="RDI98932.1"/>
    <property type="molecule type" value="Genomic_DNA"/>
</dbReference>
<dbReference type="PROSITE" id="PS00108">
    <property type="entry name" value="PROTEIN_KINASE_ST"/>
    <property type="match status" value="1"/>
</dbReference>